<dbReference type="Pfam" id="PF05621">
    <property type="entry name" value="TniB"/>
    <property type="match status" value="1"/>
</dbReference>
<dbReference type="EMBL" id="JAWXYC010000007">
    <property type="protein sequence ID" value="MDX5955844.1"/>
    <property type="molecule type" value="Genomic_DNA"/>
</dbReference>
<comment type="caution">
    <text evidence="2">The sequence shown here is derived from an EMBL/GenBank/DDBJ whole genome shotgun (WGS) entry which is preliminary data.</text>
</comment>
<name>A0ABU4PHD2_AZOBR</name>
<reference evidence="2 3" key="1">
    <citation type="submission" date="2023-11" db="EMBL/GenBank/DDBJ databases">
        <title>MicrobeMod: A computational toolkit for identifying prokaryotic methylation and restriction-modification with nanopore sequencing.</title>
        <authorList>
            <person name="Crits-Christoph A."/>
            <person name="Kang S.C."/>
            <person name="Lee H."/>
            <person name="Ostrov N."/>
        </authorList>
    </citation>
    <scope>NUCLEOTIDE SEQUENCE [LARGE SCALE GENOMIC DNA]</scope>
    <source>
        <strain evidence="2 3">ATCC 29145</strain>
    </source>
</reference>
<evidence type="ECO:0000259" key="1">
    <source>
        <dbReference type="SMART" id="SM00382"/>
    </source>
</evidence>
<keyword evidence="3" id="KW-1185">Reference proteome</keyword>
<dbReference type="InterPro" id="IPR027417">
    <property type="entry name" value="P-loop_NTPase"/>
</dbReference>
<dbReference type="InterPro" id="IPR003593">
    <property type="entry name" value="AAA+_ATPase"/>
</dbReference>
<dbReference type="Gene3D" id="3.40.50.300">
    <property type="entry name" value="P-loop containing nucleotide triphosphate hydrolases"/>
    <property type="match status" value="1"/>
</dbReference>
<protein>
    <submittedName>
        <fullName evidence="2">TniB family NTP-binding protein</fullName>
    </submittedName>
</protein>
<accession>A0ABU4PHD2</accession>
<evidence type="ECO:0000313" key="2">
    <source>
        <dbReference type="EMBL" id="MDX5955844.1"/>
    </source>
</evidence>
<dbReference type="SUPFAM" id="SSF52540">
    <property type="entry name" value="P-loop containing nucleoside triphosphate hydrolases"/>
    <property type="match status" value="1"/>
</dbReference>
<dbReference type="SMART" id="SM00382">
    <property type="entry name" value="AAA"/>
    <property type="match status" value="1"/>
</dbReference>
<dbReference type="InterPro" id="IPR052026">
    <property type="entry name" value="ExeA_AAA_ATPase_DNA-bind"/>
</dbReference>
<proteinExistence type="predicted"/>
<organism evidence="2 3">
    <name type="scientific">Azospirillum brasilense</name>
    <dbReference type="NCBI Taxonomy" id="192"/>
    <lineage>
        <taxon>Bacteria</taxon>
        <taxon>Pseudomonadati</taxon>
        <taxon>Pseudomonadota</taxon>
        <taxon>Alphaproteobacteria</taxon>
        <taxon>Rhodospirillales</taxon>
        <taxon>Azospirillaceae</taxon>
        <taxon>Azospirillum</taxon>
    </lineage>
</organism>
<gene>
    <name evidence="2" type="ORF">SIM66_32260</name>
</gene>
<dbReference type="PANTHER" id="PTHR35894:SF1">
    <property type="entry name" value="PHOSPHORIBULOKINASE _ URIDINE KINASE FAMILY"/>
    <property type="match status" value="1"/>
</dbReference>
<dbReference type="Proteomes" id="UP001277471">
    <property type="component" value="Unassembled WGS sequence"/>
</dbReference>
<sequence length="304" mass="34465">MFEHIHPAFRDKAMASDEERIALIRSDRWIGHPVANAALQKLEEMLSDPVRTRMDSLLITGESGMGKTMIIEKFLRKHPQREDRVSGTLKMPIVSIQMAPTPGEKRLYVQILDALNAYTPSRMDKDHAAMLCIRLMREMGVRMLFMDEAHNLLCGTVQQGAEARNTIKFLSNGLRIPIVCAGTPEAARAIRQDVQLANRMHEITLNRWRDDENLQRLLNSIMLSMPLRRPSPVNEPRIRKLILAMSEGITVRLFRLLEAAAVQAIRSQQEHIDFDLLDTGLNTLPLVSMSSGEAAGDPFAEFYR</sequence>
<dbReference type="PANTHER" id="PTHR35894">
    <property type="entry name" value="GENERAL SECRETION PATHWAY PROTEIN A-RELATED"/>
    <property type="match status" value="1"/>
</dbReference>
<dbReference type="RefSeq" id="WP_035673657.1">
    <property type="nucleotide sequence ID" value="NZ_CP012918.1"/>
</dbReference>
<dbReference type="InterPro" id="IPR008868">
    <property type="entry name" value="TniB"/>
</dbReference>
<feature type="domain" description="AAA+ ATPase" evidence="1">
    <location>
        <begin position="53"/>
        <end position="201"/>
    </location>
</feature>
<evidence type="ECO:0000313" key="3">
    <source>
        <dbReference type="Proteomes" id="UP001277471"/>
    </source>
</evidence>